<dbReference type="Proteomes" id="UP000708208">
    <property type="component" value="Unassembled WGS sequence"/>
</dbReference>
<dbReference type="AlphaFoldDB" id="A0A8J2P1K1"/>
<protein>
    <submittedName>
        <fullName evidence="1">Uncharacterized protein</fullName>
    </submittedName>
</protein>
<keyword evidence="2" id="KW-1185">Reference proteome</keyword>
<dbReference type="EMBL" id="CAJVCH010071438">
    <property type="protein sequence ID" value="CAG7720544.1"/>
    <property type="molecule type" value="Genomic_DNA"/>
</dbReference>
<reference evidence="1" key="1">
    <citation type="submission" date="2021-06" db="EMBL/GenBank/DDBJ databases">
        <authorList>
            <person name="Hodson N. C."/>
            <person name="Mongue J. A."/>
            <person name="Jaron S. K."/>
        </authorList>
    </citation>
    <scope>NUCLEOTIDE SEQUENCE</scope>
</reference>
<proteinExistence type="predicted"/>
<evidence type="ECO:0000313" key="2">
    <source>
        <dbReference type="Proteomes" id="UP000708208"/>
    </source>
</evidence>
<accession>A0A8J2P1K1</accession>
<sequence>MLHRVTVQIREDLIEGDFERIGTLKVNLYRHQTTVFLWCPLANNSLGSQHEFDYFKNLKVVRVEVK</sequence>
<comment type="caution">
    <text evidence="1">The sequence shown here is derived from an EMBL/GenBank/DDBJ whole genome shotgun (WGS) entry which is preliminary data.</text>
</comment>
<name>A0A8J2P1K1_9HEXA</name>
<organism evidence="1 2">
    <name type="scientific">Allacma fusca</name>
    <dbReference type="NCBI Taxonomy" id="39272"/>
    <lineage>
        <taxon>Eukaryota</taxon>
        <taxon>Metazoa</taxon>
        <taxon>Ecdysozoa</taxon>
        <taxon>Arthropoda</taxon>
        <taxon>Hexapoda</taxon>
        <taxon>Collembola</taxon>
        <taxon>Symphypleona</taxon>
        <taxon>Sminthuridae</taxon>
        <taxon>Allacma</taxon>
    </lineage>
</organism>
<gene>
    <name evidence="1" type="ORF">AFUS01_LOCUS9816</name>
</gene>
<evidence type="ECO:0000313" key="1">
    <source>
        <dbReference type="EMBL" id="CAG7720544.1"/>
    </source>
</evidence>